<dbReference type="PROSITE" id="PS50841">
    <property type="entry name" value="DIX"/>
    <property type="match status" value="1"/>
</dbReference>
<keyword evidence="4" id="KW-0963">Cytoplasm</keyword>
<dbReference type="AlphaFoldDB" id="A0A3B5MPL7"/>
<dbReference type="PROSITE" id="PS50021">
    <property type="entry name" value="CH"/>
    <property type="match status" value="1"/>
</dbReference>
<evidence type="ECO:0000256" key="1">
    <source>
        <dbReference type="ARBA" id="ARBA00004246"/>
    </source>
</evidence>
<dbReference type="SUPFAM" id="SSF54236">
    <property type="entry name" value="Ubiquitin-like"/>
    <property type="match status" value="1"/>
</dbReference>
<name>A0A3B5MPL7_9TELE</name>
<evidence type="ECO:0000256" key="7">
    <source>
        <dbReference type="ARBA" id="ARBA00023054"/>
    </source>
</evidence>
<dbReference type="Gene3D" id="1.10.418.10">
    <property type="entry name" value="Calponin-like domain"/>
    <property type="match status" value="1"/>
</dbReference>
<dbReference type="InterPro" id="IPR036872">
    <property type="entry name" value="CH_dom_sf"/>
</dbReference>
<dbReference type="InterPro" id="IPR029071">
    <property type="entry name" value="Ubiquitin-like_domsf"/>
</dbReference>
<evidence type="ECO:0000256" key="6">
    <source>
        <dbReference type="ARBA" id="ARBA00022949"/>
    </source>
</evidence>
<dbReference type="Pfam" id="PF00778">
    <property type="entry name" value="DIX"/>
    <property type="match status" value="1"/>
</dbReference>
<dbReference type="Gene3D" id="2.40.240.130">
    <property type="match status" value="1"/>
</dbReference>
<reference evidence="12" key="1">
    <citation type="submission" date="2025-08" db="UniProtKB">
        <authorList>
            <consortium name="Ensembl"/>
        </authorList>
    </citation>
    <scope>IDENTIFICATION</scope>
</reference>
<feature type="domain" description="DIX" evidence="11">
    <location>
        <begin position="411"/>
        <end position="493"/>
    </location>
</feature>
<evidence type="ECO:0000313" key="12">
    <source>
        <dbReference type="Ensembl" id="ENSXCOP00000023121.1"/>
    </source>
</evidence>
<evidence type="ECO:0000259" key="10">
    <source>
        <dbReference type="PROSITE" id="PS50021"/>
    </source>
</evidence>
<keyword evidence="6" id="KW-0965">Cell junction</keyword>
<dbReference type="CDD" id="cd21213">
    <property type="entry name" value="CH_DIXDC1"/>
    <property type="match status" value="1"/>
</dbReference>
<dbReference type="Proteomes" id="UP000261380">
    <property type="component" value="Unplaced"/>
</dbReference>
<dbReference type="PANTHER" id="PTHR10878">
    <property type="entry name" value="SEGMENT POLARITY PROTEIN DISHEVELLED"/>
    <property type="match status" value="1"/>
</dbReference>
<evidence type="ECO:0000259" key="11">
    <source>
        <dbReference type="PROSITE" id="PS50841"/>
    </source>
</evidence>
<dbReference type="InterPro" id="IPR001158">
    <property type="entry name" value="DIX"/>
</dbReference>
<comment type="similarity">
    <text evidence="8">Belongs to the DIXDC1 family.</text>
</comment>
<feature type="domain" description="Calponin-homology (CH)" evidence="10">
    <location>
        <begin position="21"/>
        <end position="128"/>
    </location>
</feature>
<dbReference type="SMART" id="SM00021">
    <property type="entry name" value="DAX"/>
    <property type="match status" value="1"/>
</dbReference>
<evidence type="ECO:0000256" key="9">
    <source>
        <dbReference type="PROSITE-ProRule" id="PRU00069"/>
    </source>
</evidence>
<sequence>MIASLSRGSLLDEVLHGGYNEQQLAAYVSWVNSQLKRKLGLQPIGDLRRDLQDGVVLVQLIEIVAGEVLQGVYTPSLNKEESRKNVEEVLKFISSRNIRMPRISAKDIVDGNLKSIMRIILALAAHFKPSASQRAAALGGRSLTRGNTTHNPLSTVALAQGAAAALASARLDASLPIRFARINRYASVYKLVSHVRLWVFFQSLLLHGSLPEDEQDVSLTLEPVNTEQQLVGFSLLDLFRELLLCKQEIRNLQAVKEAQQQRLCTQEASILQMKQELLRASMTKDELNIHHVGNTFRIKNLICLLYVAGKQKDVGQKDRLLQQFKHKLEESQKLQCVLVLLCQQAEEVQLLRDALRSLRNNFRDHDPQHHTLDTLEQGIVSLIDRLHVVHTHRVSHLQTNVLSCQSQNGSPSSTKILYFTGKSPTPSMINIPKRLGEVTLKDVKEAVDREGNYRYHFKALDPEFGTVKEEVFLDGAIVPGWEGKIVAWLEEDHGDER</sequence>
<dbReference type="GeneTree" id="ENSGT00950000182903"/>
<dbReference type="GO" id="GO:0005925">
    <property type="term" value="C:focal adhesion"/>
    <property type="evidence" value="ECO:0007669"/>
    <property type="project" value="UniProtKB-SubCell"/>
</dbReference>
<reference evidence="12" key="2">
    <citation type="submission" date="2025-09" db="UniProtKB">
        <authorList>
            <consortium name="Ensembl"/>
        </authorList>
    </citation>
    <scope>IDENTIFICATION</scope>
</reference>
<keyword evidence="5 9" id="KW-0879">Wnt signaling pathway</keyword>
<keyword evidence="13" id="KW-1185">Reference proteome</keyword>
<dbReference type="InterPro" id="IPR015506">
    <property type="entry name" value="Dsh/Dvl-rel"/>
</dbReference>
<dbReference type="Ensembl" id="ENSXCOT00000023399.1">
    <property type="protein sequence ID" value="ENSXCOP00000023121.1"/>
    <property type="gene ID" value="ENSXCOG00000017270.1"/>
</dbReference>
<organism evidence="12 13">
    <name type="scientific">Xiphophorus couchianus</name>
    <name type="common">Monterrey platyfish</name>
    <dbReference type="NCBI Taxonomy" id="32473"/>
    <lineage>
        <taxon>Eukaryota</taxon>
        <taxon>Metazoa</taxon>
        <taxon>Chordata</taxon>
        <taxon>Craniata</taxon>
        <taxon>Vertebrata</taxon>
        <taxon>Euteleostomi</taxon>
        <taxon>Actinopterygii</taxon>
        <taxon>Neopterygii</taxon>
        <taxon>Teleostei</taxon>
        <taxon>Neoteleostei</taxon>
        <taxon>Acanthomorphata</taxon>
        <taxon>Ovalentaria</taxon>
        <taxon>Atherinomorphae</taxon>
        <taxon>Cyprinodontiformes</taxon>
        <taxon>Poeciliidae</taxon>
        <taxon>Poeciliinae</taxon>
        <taxon>Xiphophorus</taxon>
    </lineage>
</organism>
<dbReference type="PANTHER" id="PTHR10878:SF39">
    <property type="entry name" value="DIXIN ISOFORM X1"/>
    <property type="match status" value="1"/>
</dbReference>
<dbReference type="GO" id="GO:0060070">
    <property type="term" value="P:canonical Wnt signaling pathway"/>
    <property type="evidence" value="ECO:0007669"/>
    <property type="project" value="TreeGrafter"/>
</dbReference>
<proteinExistence type="inferred from homology"/>
<dbReference type="GO" id="GO:0005829">
    <property type="term" value="C:cytosol"/>
    <property type="evidence" value="ECO:0007669"/>
    <property type="project" value="TreeGrafter"/>
</dbReference>
<comment type="subcellular location">
    <subcellularLocation>
        <location evidence="1">Cell junction</location>
        <location evidence="1">Focal adhesion</location>
    </subcellularLocation>
    <subcellularLocation>
        <location evidence="2">Cytoplasm</location>
    </subcellularLocation>
</comment>
<evidence type="ECO:0000256" key="2">
    <source>
        <dbReference type="ARBA" id="ARBA00004496"/>
    </source>
</evidence>
<evidence type="ECO:0000256" key="8">
    <source>
        <dbReference type="ARBA" id="ARBA00060765"/>
    </source>
</evidence>
<dbReference type="InterPro" id="IPR001715">
    <property type="entry name" value="CH_dom"/>
</dbReference>
<dbReference type="Pfam" id="PF00307">
    <property type="entry name" value="CH"/>
    <property type="match status" value="1"/>
</dbReference>
<evidence type="ECO:0000313" key="13">
    <source>
        <dbReference type="Proteomes" id="UP000261380"/>
    </source>
</evidence>
<accession>A0A3B5MPL7</accession>
<protein>
    <submittedName>
        <fullName evidence="12">Uncharacterized protein</fullName>
    </submittedName>
</protein>
<evidence type="ECO:0000256" key="3">
    <source>
        <dbReference type="ARBA" id="ARBA00022473"/>
    </source>
</evidence>
<evidence type="ECO:0000256" key="4">
    <source>
        <dbReference type="ARBA" id="ARBA00022490"/>
    </source>
</evidence>
<keyword evidence="3" id="KW-0217">Developmental protein</keyword>
<dbReference type="FunFam" id="2.40.240.130:FF:000003">
    <property type="entry name" value="Dixin isoform 1"/>
    <property type="match status" value="1"/>
</dbReference>
<dbReference type="InterPro" id="IPR038207">
    <property type="entry name" value="DIX_dom_sf"/>
</dbReference>
<evidence type="ECO:0000256" key="5">
    <source>
        <dbReference type="ARBA" id="ARBA00022687"/>
    </source>
</evidence>
<dbReference type="STRING" id="32473.ENSXCOP00000023121"/>
<dbReference type="SUPFAM" id="SSF47576">
    <property type="entry name" value="Calponin-homology domain, CH-domain"/>
    <property type="match status" value="1"/>
</dbReference>
<dbReference type="SMART" id="SM00033">
    <property type="entry name" value="CH"/>
    <property type="match status" value="1"/>
</dbReference>
<keyword evidence="7" id="KW-0175">Coiled coil</keyword>